<keyword evidence="7" id="KW-0963">Cytoplasm</keyword>
<evidence type="ECO:0000256" key="12">
    <source>
        <dbReference type="ARBA" id="ARBA00023242"/>
    </source>
</evidence>
<dbReference type="Proteomes" id="UP001479436">
    <property type="component" value="Unassembled WGS sequence"/>
</dbReference>
<protein>
    <recommendedName>
        <fullName evidence="5">DASH complex subunit DAM1</fullName>
    </recommendedName>
    <alternativeName>
        <fullName evidence="14">Outer kinetochore protein DAM1</fullName>
    </alternativeName>
</protein>
<keyword evidence="9" id="KW-0159">Chromosome partition</keyword>
<gene>
    <name evidence="15" type="primary">DAM1</name>
    <name evidence="15" type="ORF">K7432_007677</name>
</gene>
<reference evidence="15 16" key="1">
    <citation type="submission" date="2023-04" db="EMBL/GenBank/DDBJ databases">
        <title>Genome of Basidiobolus ranarum AG-B5.</title>
        <authorList>
            <person name="Stajich J.E."/>
            <person name="Carter-House D."/>
            <person name="Gryganskyi A."/>
        </authorList>
    </citation>
    <scope>NUCLEOTIDE SEQUENCE [LARGE SCALE GENOMIC DNA]</scope>
    <source>
        <strain evidence="15 16">AG-B5</strain>
    </source>
</reference>
<keyword evidence="16" id="KW-1185">Reference proteome</keyword>
<keyword evidence="13" id="KW-0137">Centromere</keyword>
<evidence type="ECO:0000256" key="4">
    <source>
        <dbReference type="ARBA" id="ARBA00010073"/>
    </source>
</evidence>
<dbReference type="InterPro" id="IPR013962">
    <property type="entry name" value="DASH_Dam1"/>
</dbReference>
<dbReference type="PANTHER" id="PTHR28113">
    <property type="entry name" value="DASH COMPLEX SUBUNIT DAM1"/>
    <property type="match status" value="1"/>
</dbReference>
<proteinExistence type="inferred from homology"/>
<evidence type="ECO:0000256" key="6">
    <source>
        <dbReference type="ARBA" id="ARBA00022454"/>
    </source>
</evidence>
<accession>A0ABR2WT40</accession>
<comment type="similarity">
    <text evidence="4">Belongs to the DASH complex DAM1 family.</text>
</comment>
<dbReference type="PANTHER" id="PTHR28113:SF1">
    <property type="entry name" value="DASH COMPLEX SUBUNIT DAM1"/>
    <property type="match status" value="1"/>
</dbReference>
<comment type="caution">
    <text evidence="15">The sequence shown here is derived from an EMBL/GenBank/DDBJ whole genome shotgun (WGS) entry which is preliminary data.</text>
</comment>
<evidence type="ECO:0000256" key="2">
    <source>
        <dbReference type="ARBA" id="ARBA00004186"/>
    </source>
</evidence>
<keyword evidence="6" id="KW-0158">Chromosome</keyword>
<evidence type="ECO:0000313" key="16">
    <source>
        <dbReference type="Proteomes" id="UP001479436"/>
    </source>
</evidence>
<evidence type="ECO:0000256" key="3">
    <source>
        <dbReference type="ARBA" id="ARBA00004629"/>
    </source>
</evidence>
<evidence type="ECO:0000256" key="14">
    <source>
        <dbReference type="ARBA" id="ARBA00030453"/>
    </source>
</evidence>
<evidence type="ECO:0000256" key="5">
    <source>
        <dbReference type="ARBA" id="ARBA00020497"/>
    </source>
</evidence>
<comment type="subcellular location">
    <subcellularLocation>
        <location evidence="3">Chromosome</location>
        <location evidence="3">Centromere</location>
        <location evidence="3">Kinetochore</location>
    </subcellularLocation>
    <subcellularLocation>
        <location evidence="2">Cytoplasm</location>
        <location evidence="2">Cytoskeleton</location>
        <location evidence="2">Spindle</location>
    </subcellularLocation>
    <subcellularLocation>
        <location evidence="1">Nucleus</location>
    </subcellularLocation>
</comment>
<evidence type="ECO:0000256" key="10">
    <source>
        <dbReference type="ARBA" id="ARBA00022838"/>
    </source>
</evidence>
<dbReference type="EMBL" id="JASJQH010000390">
    <property type="protein sequence ID" value="KAK9764649.1"/>
    <property type="molecule type" value="Genomic_DNA"/>
</dbReference>
<evidence type="ECO:0000256" key="7">
    <source>
        <dbReference type="ARBA" id="ARBA00022490"/>
    </source>
</evidence>
<evidence type="ECO:0000313" key="15">
    <source>
        <dbReference type="EMBL" id="KAK9764649.1"/>
    </source>
</evidence>
<evidence type="ECO:0000256" key="13">
    <source>
        <dbReference type="ARBA" id="ARBA00023328"/>
    </source>
</evidence>
<organism evidence="15 16">
    <name type="scientific">Basidiobolus ranarum</name>
    <dbReference type="NCBI Taxonomy" id="34480"/>
    <lineage>
        <taxon>Eukaryota</taxon>
        <taxon>Fungi</taxon>
        <taxon>Fungi incertae sedis</taxon>
        <taxon>Zoopagomycota</taxon>
        <taxon>Entomophthoromycotina</taxon>
        <taxon>Basidiobolomycetes</taxon>
        <taxon>Basidiobolales</taxon>
        <taxon>Basidiobolaceae</taxon>
        <taxon>Basidiobolus</taxon>
    </lineage>
</organism>
<evidence type="ECO:0000256" key="9">
    <source>
        <dbReference type="ARBA" id="ARBA00022829"/>
    </source>
</evidence>
<evidence type="ECO:0000256" key="1">
    <source>
        <dbReference type="ARBA" id="ARBA00004123"/>
    </source>
</evidence>
<sequence length="244" mass="27924">MASRLVTTTPHRRRGQITLPKLDNERTSIFDLLENPIGELLTSFQTLQTNFEQMREINDSLTDFNLAFGGFVQGLQLNAVCINFPEAPNEESFKLPEYEAQLANLESIVAPSEPEVAEVPTEPVIAMDVDVSEKPVSRNQEKPTARVMVKKAPVFPLKRILDSLPDRYREQNHRKNIEAILKLLRKSSDGVYLQDIIKFTDTPKNWCNIYLNMLCNEKHLEKISKKGLLYRLDPVKYPPLKSSK</sequence>
<evidence type="ECO:0000256" key="11">
    <source>
        <dbReference type="ARBA" id="ARBA00023212"/>
    </source>
</evidence>
<dbReference type="Pfam" id="PF08653">
    <property type="entry name" value="DASH_Dam1"/>
    <property type="match status" value="1"/>
</dbReference>
<keyword evidence="11" id="KW-0206">Cytoskeleton</keyword>
<keyword evidence="10" id="KW-0995">Kinetochore</keyword>
<keyword evidence="12" id="KW-0539">Nucleus</keyword>
<evidence type="ECO:0000256" key="8">
    <source>
        <dbReference type="ARBA" id="ARBA00022701"/>
    </source>
</evidence>
<name>A0ABR2WT40_9FUNG</name>
<keyword evidence="8" id="KW-0493">Microtubule</keyword>